<dbReference type="OrthoDB" id="9806994at2"/>
<dbReference type="AlphaFoldDB" id="A0A516ISZ0"/>
<accession>A0A516ISZ0</accession>
<dbReference type="Pfam" id="PF12728">
    <property type="entry name" value="HTH_17"/>
    <property type="match status" value="1"/>
</dbReference>
<dbReference type="Proteomes" id="UP000321857">
    <property type="component" value="Chromosome"/>
</dbReference>
<keyword evidence="3" id="KW-1185">Reference proteome</keyword>
<evidence type="ECO:0000259" key="1">
    <source>
        <dbReference type="Pfam" id="PF12728"/>
    </source>
</evidence>
<feature type="domain" description="Helix-turn-helix" evidence="1">
    <location>
        <begin position="10"/>
        <end position="65"/>
    </location>
</feature>
<dbReference type="Gene3D" id="1.10.10.10">
    <property type="entry name" value="Winged helix-like DNA-binding domain superfamily/Winged helix DNA-binding domain"/>
    <property type="match status" value="1"/>
</dbReference>
<reference evidence="2 3" key="1">
    <citation type="submission" date="2019-07" db="EMBL/GenBank/DDBJ databases">
        <title>Sphingomonas AE3 Genome sequencing and assembly.</title>
        <authorList>
            <person name="Kim H."/>
        </authorList>
    </citation>
    <scope>NUCLEOTIDE SEQUENCE [LARGE SCALE GENOMIC DNA]</scope>
    <source>
        <strain evidence="2 3">AE3</strain>
    </source>
</reference>
<dbReference type="InterPro" id="IPR041657">
    <property type="entry name" value="HTH_17"/>
</dbReference>
<dbReference type="RefSeq" id="WP_147494472.1">
    <property type="nucleotide sequence ID" value="NZ_CP041659.1"/>
</dbReference>
<dbReference type="SUPFAM" id="SSF46955">
    <property type="entry name" value="Putative DNA-binding domain"/>
    <property type="match status" value="1"/>
</dbReference>
<evidence type="ECO:0000313" key="2">
    <source>
        <dbReference type="EMBL" id="QDP20023.1"/>
    </source>
</evidence>
<dbReference type="InterPro" id="IPR036388">
    <property type="entry name" value="WH-like_DNA-bd_sf"/>
</dbReference>
<evidence type="ECO:0000313" key="3">
    <source>
        <dbReference type="Proteomes" id="UP000321857"/>
    </source>
</evidence>
<dbReference type="EMBL" id="CP041659">
    <property type="protein sequence ID" value="QDP20023.1"/>
    <property type="molecule type" value="Genomic_DNA"/>
</dbReference>
<dbReference type="KEGG" id="sxa:FMM02_08680"/>
<dbReference type="InterPro" id="IPR009061">
    <property type="entry name" value="DNA-bd_dom_put_sf"/>
</dbReference>
<proteinExistence type="predicted"/>
<protein>
    <submittedName>
        <fullName evidence="2">Helix-turn-helix domain-containing protein</fullName>
    </submittedName>
</protein>
<sequence>MTESVHLDDLLTNEQAAKLLGIKPTTLEIWRTKGKSPPFLKLGTSKQAPIRYHRAALAVWLNERSFASTSAYASAEKSGRDEEVGRAVACSQIAVIPGGARRD</sequence>
<gene>
    <name evidence="2" type="ORF">FMM02_08680</name>
</gene>
<organism evidence="2 3">
    <name type="scientific">Sphingomonas xanthus</name>
    <dbReference type="NCBI Taxonomy" id="2594473"/>
    <lineage>
        <taxon>Bacteria</taxon>
        <taxon>Pseudomonadati</taxon>
        <taxon>Pseudomonadota</taxon>
        <taxon>Alphaproteobacteria</taxon>
        <taxon>Sphingomonadales</taxon>
        <taxon>Sphingomonadaceae</taxon>
        <taxon>Sphingomonas</taxon>
    </lineage>
</organism>
<name>A0A516ISZ0_9SPHN</name>